<dbReference type="NCBIfam" id="TIGR03225">
    <property type="entry name" value="benzo_boxB"/>
    <property type="match status" value="1"/>
</dbReference>
<comment type="caution">
    <text evidence="1">The sequence shown here is derived from an EMBL/GenBank/DDBJ whole genome shotgun (WGS) entry which is preliminary data.</text>
</comment>
<dbReference type="EMBL" id="BAABHO010000015">
    <property type="protein sequence ID" value="GAA4788255.1"/>
    <property type="molecule type" value="Genomic_DNA"/>
</dbReference>
<dbReference type="RefSeq" id="WP_345414386.1">
    <property type="nucleotide sequence ID" value="NZ_BAABHO010000015.1"/>
</dbReference>
<gene>
    <name evidence="1" type="primary">boxB</name>
    <name evidence="1" type="ORF">GCM10023200_23350</name>
</gene>
<accession>A0ABP9B2B2</accession>
<dbReference type="InterPro" id="IPR012348">
    <property type="entry name" value="RNR-like"/>
</dbReference>
<evidence type="ECO:0000313" key="1">
    <source>
        <dbReference type="EMBL" id="GAA4788255.1"/>
    </source>
</evidence>
<dbReference type="SUPFAM" id="SSF47240">
    <property type="entry name" value="Ferritin-like"/>
    <property type="match status" value="1"/>
</dbReference>
<proteinExistence type="predicted"/>
<dbReference type="InterPro" id="IPR052703">
    <property type="entry name" value="Aromatic_CoA_ox/epox"/>
</dbReference>
<dbReference type="PANTHER" id="PTHR30458:SF0">
    <property type="entry name" value="1,2-PHENYLACETYL-COA EPOXIDASE, SUBUNIT C"/>
    <property type="match status" value="1"/>
</dbReference>
<name>A0ABP9B2B2_9PSEU</name>
<dbReference type="Gene3D" id="1.10.620.20">
    <property type="entry name" value="Ribonucleotide Reductase, subunit A"/>
    <property type="match status" value="1"/>
</dbReference>
<dbReference type="InterPro" id="IPR009078">
    <property type="entry name" value="Ferritin-like_SF"/>
</dbReference>
<protein>
    <submittedName>
        <fullName evidence="1">Benzoyl-CoA 2,3-epoxidase subunit BoxB</fullName>
    </submittedName>
</protein>
<dbReference type="Proteomes" id="UP001500928">
    <property type="component" value="Unassembled WGS sequence"/>
</dbReference>
<evidence type="ECO:0000313" key="2">
    <source>
        <dbReference type="Proteomes" id="UP001500928"/>
    </source>
</evidence>
<dbReference type="PANTHER" id="PTHR30458">
    <property type="entry name" value="PHENYLACETIC ACID DEGRADATION PROTEIN PAA"/>
    <property type="match status" value="1"/>
</dbReference>
<organism evidence="1 2">
    <name type="scientific">Actinomycetospora chlora</name>
    <dbReference type="NCBI Taxonomy" id="663608"/>
    <lineage>
        <taxon>Bacteria</taxon>
        <taxon>Bacillati</taxon>
        <taxon>Actinomycetota</taxon>
        <taxon>Actinomycetes</taxon>
        <taxon>Pseudonocardiales</taxon>
        <taxon>Pseudonocardiaceae</taxon>
        <taxon>Actinomycetospora</taxon>
    </lineage>
</organism>
<reference evidence="2" key="1">
    <citation type="journal article" date="2019" name="Int. J. Syst. Evol. Microbiol.">
        <title>The Global Catalogue of Microorganisms (GCM) 10K type strain sequencing project: providing services to taxonomists for standard genome sequencing and annotation.</title>
        <authorList>
            <consortium name="The Broad Institute Genomics Platform"/>
            <consortium name="The Broad Institute Genome Sequencing Center for Infectious Disease"/>
            <person name="Wu L."/>
            <person name="Ma J."/>
        </authorList>
    </citation>
    <scope>NUCLEOTIDE SEQUENCE [LARGE SCALE GENOMIC DNA]</scope>
    <source>
        <strain evidence="2">JCM 17979</strain>
    </source>
</reference>
<keyword evidence="2" id="KW-1185">Reference proteome</keyword>
<sequence length="475" mass="53995">MTSARPKIDFDAKIPNNVDLASDRKLQRALERWQPNFLDWWGDMGPAVDTKDVYLRTAVDVGREGWAHFDHVPMNEYRWGVFLAEHDPDRKIAFGEHKGEPVWQEVPGEYRADLQRLIVIQGDTEPASVEQQRFLGATAPSLYDMRNLFQVNVEEGRHLWAMVYLLHAYFGRAGREEADQLLQRNSGSDDSPRILGAFNEETPDWLSFYMFTYFTDRDGKYQLGTLKESGFDPLSRTCEFMLKEEAHHMFVGTTGIDRVVTRTAELMNEHDSEDVAGAGGIPLDMLQKYINFHYTVSLDLFGNESSTNAANYFTAGLKGRWQEERRKDDHVLADDAGAVDAVRDGQITTTEVPALLALNQDLRSEYTSDCRGGLKRWNRILEKHGIDARLYLPHAGFNRQVGAFAGQHITPDGRIVSAQEWEAQAARWLPTEVDKTHVRGLMHPVLEPGKIAGWIAPPTNGINDKPVDFEYVHFN</sequence>
<dbReference type="InterPro" id="IPR017635">
    <property type="entry name" value="Benzoyl_CoA_Oase_BoxB"/>
</dbReference>